<dbReference type="GO" id="GO:0000976">
    <property type="term" value="F:transcription cis-regulatory region binding"/>
    <property type="evidence" value="ECO:0007669"/>
    <property type="project" value="TreeGrafter"/>
</dbReference>
<dbReference type="AlphaFoldDB" id="A0A4R8DIX5"/>
<name>A0A4R8DIX5_9BACT</name>
<dbReference type="GO" id="GO:0003700">
    <property type="term" value="F:DNA-binding transcription factor activity"/>
    <property type="evidence" value="ECO:0007669"/>
    <property type="project" value="TreeGrafter"/>
</dbReference>
<evidence type="ECO:0000259" key="4">
    <source>
        <dbReference type="PROSITE" id="PS50932"/>
    </source>
</evidence>
<keyword evidence="1" id="KW-0805">Transcription regulation</keyword>
<dbReference type="Pfam" id="PF00356">
    <property type="entry name" value="LacI"/>
    <property type="match status" value="1"/>
</dbReference>
<evidence type="ECO:0000313" key="5">
    <source>
        <dbReference type="EMBL" id="TDW96950.1"/>
    </source>
</evidence>
<dbReference type="Proteomes" id="UP000294498">
    <property type="component" value="Unassembled WGS sequence"/>
</dbReference>
<evidence type="ECO:0000256" key="3">
    <source>
        <dbReference type="ARBA" id="ARBA00023163"/>
    </source>
</evidence>
<protein>
    <submittedName>
        <fullName evidence="5">LacI family transcriptional regulator</fullName>
    </submittedName>
</protein>
<evidence type="ECO:0000313" key="6">
    <source>
        <dbReference type="Proteomes" id="UP000294498"/>
    </source>
</evidence>
<dbReference type="PANTHER" id="PTHR30146:SF109">
    <property type="entry name" value="HTH-TYPE TRANSCRIPTIONAL REGULATOR GALS"/>
    <property type="match status" value="1"/>
</dbReference>
<feature type="domain" description="HTH lacI-type" evidence="4">
    <location>
        <begin position="6"/>
        <end position="63"/>
    </location>
</feature>
<dbReference type="PANTHER" id="PTHR30146">
    <property type="entry name" value="LACI-RELATED TRANSCRIPTIONAL REPRESSOR"/>
    <property type="match status" value="1"/>
</dbReference>
<dbReference type="SUPFAM" id="SSF47413">
    <property type="entry name" value="lambda repressor-like DNA-binding domains"/>
    <property type="match status" value="1"/>
</dbReference>
<keyword evidence="2" id="KW-0238">DNA-binding</keyword>
<dbReference type="InterPro" id="IPR010982">
    <property type="entry name" value="Lambda_DNA-bd_dom_sf"/>
</dbReference>
<gene>
    <name evidence="5" type="ORF">EDB95_4786</name>
</gene>
<dbReference type="Gene3D" id="3.40.50.2300">
    <property type="match status" value="2"/>
</dbReference>
<accession>A0A4R8DIX5</accession>
<proteinExistence type="predicted"/>
<dbReference type="RefSeq" id="WP_133998305.1">
    <property type="nucleotide sequence ID" value="NZ_SODV01000002.1"/>
</dbReference>
<comment type="caution">
    <text evidence="5">The sequence shown here is derived from an EMBL/GenBank/DDBJ whole genome shotgun (WGS) entry which is preliminary data.</text>
</comment>
<dbReference type="Gene3D" id="1.10.260.40">
    <property type="entry name" value="lambda repressor-like DNA-binding domains"/>
    <property type="match status" value="1"/>
</dbReference>
<keyword evidence="3" id="KW-0804">Transcription</keyword>
<dbReference type="EMBL" id="SODV01000002">
    <property type="protein sequence ID" value="TDW96950.1"/>
    <property type="molecule type" value="Genomic_DNA"/>
</dbReference>
<keyword evidence="6" id="KW-1185">Reference proteome</keyword>
<dbReference type="OrthoDB" id="9803256at2"/>
<organism evidence="5 6">
    <name type="scientific">Dinghuibacter silviterrae</name>
    <dbReference type="NCBI Taxonomy" id="1539049"/>
    <lineage>
        <taxon>Bacteria</taxon>
        <taxon>Pseudomonadati</taxon>
        <taxon>Bacteroidota</taxon>
        <taxon>Chitinophagia</taxon>
        <taxon>Chitinophagales</taxon>
        <taxon>Chitinophagaceae</taxon>
        <taxon>Dinghuibacter</taxon>
    </lineage>
</organism>
<dbReference type="InterPro" id="IPR028082">
    <property type="entry name" value="Peripla_BP_I"/>
</dbReference>
<dbReference type="SMART" id="SM00354">
    <property type="entry name" value="HTH_LACI"/>
    <property type="match status" value="1"/>
</dbReference>
<dbReference type="InterPro" id="IPR046335">
    <property type="entry name" value="LacI/GalR-like_sensor"/>
</dbReference>
<dbReference type="SUPFAM" id="SSF53822">
    <property type="entry name" value="Periplasmic binding protein-like I"/>
    <property type="match status" value="1"/>
</dbReference>
<dbReference type="PROSITE" id="PS50932">
    <property type="entry name" value="HTH_LACI_2"/>
    <property type="match status" value="1"/>
</dbReference>
<dbReference type="InterPro" id="IPR000843">
    <property type="entry name" value="HTH_LacI"/>
</dbReference>
<sequence length="341" mass="38328">MKKKKVSIYDIAEEVGVSTATVSYVLNGKAAEKRISPELQKQILRSAKKNGYQPNMLAKGLSTGKSKIIGMMVEYISDPFFSTIARQIEDKASRRGYKLLYSSTENCTDKTKELLRVYRETQVDGYIIAPPPGVEKEIRTLLRSQVPLVLFDRFFPDLPSFNVIVDNQAGCYEATRHFIARGHRNIALVTLDSLQVQMAERTTGYHKALEESGRTPLVRHIPFTAPEEERVRRIIAFIEDHPEVDAVLFSTNYLAISGIKAIQSLRRSIPGDLGVISFDDNTHFDLFTPSITSVAQPVFGISEAIMDLLWRQMDGPVLPRAKKETVVLPPLLMERNSVGRT</sequence>
<dbReference type="PROSITE" id="PS00356">
    <property type="entry name" value="HTH_LACI_1"/>
    <property type="match status" value="1"/>
</dbReference>
<evidence type="ECO:0000256" key="1">
    <source>
        <dbReference type="ARBA" id="ARBA00023015"/>
    </source>
</evidence>
<dbReference type="Pfam" id="PF13377">
    <property type="entry name" value="Peripla_BP_3"/>
    <property type="match status" value="1"/>
</dbReference>
<reference evidence="5 6" key="1">
    <citation type="submission" date="2019-03" db="EMBL/GenBank/DDBJ databases">
        <title>Genomic Encyclopedia of Type Strains, Phase IV (KMG-IV): sequencing the most valuable type-strain genomes for metagenomic binning, comparative biology and taxonomic classification.</title>
        <authorList>
            <person name="Goeker M."/>
        </authorList>
    </citation>
    <scope>NUCLEOTIDE SEQUENCE [LARGE SCALE GENOMIC DNA]</scope>
    <source>
        <strain evidence="5 6">DSM 100059</strain>
    </source>
</reference>
<evidence type="ECO:0000256" key="2">
    <source>
        <dbReference type="ARBA" id="ARBA00023125"/>
    </source>
</evidence>
<dbReference type="CDD" id="cd01392">
    <property type="entry name" value="HTH_LacI"/>
    <property type="match status" value="1"/>
</dbReference>